<name>A0A0J8DFM0_CLOCY</name>
<gene>
    <name evidence="1" type="ORF">CLCY_7c00660</name>
</gene>
<dbReference type="Proteomes" id="UP000036756">
    <property type="component" value="Unassembled WGS sequence"/>
</dbReference>
<sequence length="476" mass="53590">MAIGKVNVGGGNSKLIKTYYGLIAPTSPKPYDIWVKIDTPIKQTLFRNSIPTSVKDDTLILTTVQNTNGTGVRYNMEVTGGKLSIIQQVVYAVLRKNGVWVYPEVRVYIDNTWKYLSGVNPQSAERNIYEAKNIDTSGWQFYKTKFGTTNHTRVSDPTKPLAMYSSQKLVRHPSGFLYSSYTKTLANYGISKVDEVTGEMLWEKFPSGIASHFVLAMRTDREGNLFYGFYTSSTTPKAFRIVDGVTGVDLYSALVNDVPTERIDLYKSERLATVYVYSGNSAKMFNISWSNGTPTLTLVAQFTSMLISGNTRYPISVKFDRNGNVYVLYQTGRLYKWDGVNTGNAGLTLVYDCNNNNANHLLIDGNGHFYIHGSTTISQYISKLDENYNLIYTSTDLKFNSYQTPKGGSSTLETDNTFIIDTENNLYIKNSIDGKIYLFDRVGTLVSEHLDITKNEPFTLEMAQMTTFPEYYTVNK</sequence>
<organism evidence="1 2">
    <name type="scientific">Clostridium cylindrosporum DSM 605</name>
    <dbReference type="NCBI Taxonomy" id="1121307"/>
    <lineage>
        <taxon>Bacteria</taxon>
        <taxon>Bacillati</taxon>
        <taxon>Bacillota</taxon>
        <taxon>Clostridia</taxon>
        <taxon>Eubacteriales</taxon>
        <taxon>Clostridiaceae</taxon>
        <taxon>Clostridium</taxon>
    </lineage>
</organism>
<protein>
    <submittedName>
        <fullName evidence="1">Uncharacterized protein</fullName>
    </submittedName>
</protein>
<dbReference type="AlphaFoldDB" id="A0A0J8DFM0"/>
<dbReference type="EMBL" id="LFVU01000003">
    <property type="protein sequence ID" value="KMT23019.1"/>
    <property type="molecule type" value="Genomic_DNA"/>
</dbReference>
<evidence type="ECO:0000313" key="2">
    <source>
        <dbReference type="Proteomes" id="UP000036756"/>
    </source>
</evidence>
<dbReference type="STRING" id="1121307.CLCY_7c00660"/>
<dbReference type="RefSeq" id="WP_048569404.1">
    <property type="nucleotide sequence ID" value="NZ_LFVU01000003.1"/>
</dbReference>
<keyword evidence="2" id="KW-1185">Reference proteome</keyword>
<dbReference type="InterPro" id="IPR011042">
    <property type="entry name" value="6-blade_b-propeller_TolB-like"/>
</dbReference>
<proteinExistence type="predicted"/>
<evidence type="ECO:0000313" key="1">
    <source>
        <dbReference type="EMBL" id="KMT23019.1"/>
    </source>
</evidence>
<dbReference type="Gene3D" id="2.120.10.30">
    <property type="entry name" value="TolB, C-terminal domain"/>
    <property type="match status" value="1"/>
</dbReference>
<dbReference type="SUPFAM" id="SSF63829">
    <property type="entry name" value="Calcium-dependent phosphotriesterase"/>
    <property type="match status" value="1"/>
</dbReference>
<accession>A0A0J8DFM0</accession>
<comment type="caution">
    <text evidence="1">The sequence shown here is derived from an EMBL/GenBank/DDBJ whole genome shotgun (WGS) entry which is preliminary data.</text>
</comment>
<dbReference type="PATRIC" id="fig|1121307.3.peg.2348"/>
<reference evidence="1 2" key="1">
    <citation type="submission" date="2015-06" db="EMBL/GenBank/DDBJ databases">
        <title>Draft genome sequence of the purine-degrading Clostridium cylindrosporum HC-1 (DSM 605).</title>
        <authorList>
            <person name="Poehlein A."/>
            <person name="Schiel-Bengelsdorf B."/>
            <person name="Bengelsdorf F."/>
            <person name="Daniel R."/>
            <person name="Duerre P."/>
        </authorList>
    </citation>
    <scope>NUCLEOTIDE SEQUENCE [LARGE SCALE GENOMIC DNA]</scope>
    <source>
        <strain evidence="1 2">DSM 605</strain>
    </source>
</reference>